<dbReference type="EnsemblPlants" id="ORUFI04G09230.1">
    <property type="protein sequence ID" value="ORUFI04G09230.1"/>
    <property type="gene ID" value="ORUFI04G09230"/>
</dbReference>
<dbReference type="HOGENOM" id="CLU_2658842_0_0_1"/>
<sequence>MACCIASRPPSSPVASPPWPERILNPLFCKKEKGADSNPVELPMRNNINSPHQYDEHQPTGPHKIQQSEPSPGWVS</sequence>
<reference evidence="3" key="1">
    <citation type="submission" date="2013-06" db="EMBL/GenBank/DDBJ databases">
        <authorList>
            <person name="Zhao Q."/>
        </authorList>
    </citation>
    <scope>NUCLEOTIDE SEQUENCE</scope>
    <source>
        <strain evidence="3">cv. W1943</strain>
    </source>
</reference>
<accession>A0A0E0P7J4</accession>
<organism evidence="2 3">
    <name type="scientific">Oryza rufipogon</name>
    <name type="common">Brownbeard rice</name>
    <name type="synonym">Asian wild rice</name>
    <dbReference type="NCBI Taxonomy" id="4529"/>
    <lineage>
        <taxon>Eukaryota</taxon>
        <taxon>Viridiplantae</taxon>
        <taxon>Streptophyta</taxon>
        <taxon>Embryophyta</taxon>
        <taxon>Tracheophyta</taxon>
        <taxon>Spermatophyta</taxon>
        <taxon>Magnoliopsida</taxon>
        <taxon>Liliopsida</taxon>
        <taxon>Poales</taxon>
        <taxon>Poaceae</taxon>
        <taxon>BOP clade</taxon>
        <taxon>Oryzoideae</taxon>
        <taxon>Oryzeae</taxon>
        <taxon>Oryzinae</taxon>
        <taxon>Oryza</taxon>
    </lineage>
</organism>
<evidence type="ECO:0000256" key="1">
    <source>
        <dbReference type="SAM" id="MobiDB-lite"/>
    </source>
</evidence>
<dbReference type="Proteomes" id="UP000008022">
    <property type="component" value="Unassembled WGS sequence"/>
</dbReference>
<dbReference type="AlphaFoldDB" id="A0A0E0P7J4"/>
<keyword evidence="3" id="KW-1185">Reference proteome</keyword>
<feature type="region of interest" description="Disordered" evidence="1">
    <location>
        <begin position="31"/>
        <end position="76"/>
    </location>
</feature>
<protein>
    <submittedName>
        <fullName evidence="2">Uncharacterized protein</fullName>
    </submittedName>
</protein>
<proteinExistence type="predicted"/>
<dbReference type="Gramene" id="ORUFI04G09230.1">
    <property type="protein sequence ID" value="ORUFI04G09230.1"/>
    <property type="gene ID" value="ORUFI04G09230"/>
</dbReference>
<name>A0A0E0P7J4_ORYRU</name>
<evidence type="ECO:0000313" key="3">
    <source>
        <dbReference type="Proteomes" id="UP000008022"/>
    </source>
</evidence>
<reference evidence="2" key="2">
    <citation type="submission" date="2015-06" db="UniProtKB">
        <authorList>
            <consortium name="EnsemblPlants"/>
        </authorList>
    </citation>
    <scope>IDENTIFICATION</scope>
</reference>
<evidence type="ECO:0000313" key="2">
    <source>
        <dbReference type="EnsemblPlants" id="ORUFI04G09230.1"/>
    </source>
</evidence>